<keyword evidence="2" id="KW-0812">Transmembrane</keyword>
<feature type="transmembrane region" description="Helical" evidence="2">
    <location>
        <begin position="601"/>
        <end position="621"/>
    </location>
</feature>
<dbReference type="AlphaFoldDB" id="A0A1A8WDI6"/>
<gene>
    <name evidence="3" type="ORF">POVCU2_0053430</name>
</gene>
<keyword evidence="2" id="KW-1133">Transmembrane helix</keyword>
<dbReference type="Pfam" id="PF05795">
    <property type="entry name" value="Plasmodium_Vir"/>
    <property type="match status" value="1"/>
</dbReference>
<sequence>MSEDIVDKARKLLKQESIIKEDSNLIQYKNKFTGVINKVYENYEKCKKAKEEKNDRIGSCQIDNDIEISWAKIVEEFKSSVLSDRKYCDYLLSWMFDKIEECNSNVYCMSWLYGKFEKFWENSTCKNMQNDECNKKFVKEFDMEVLKNKKELCRFLEYYNKNENILNGAEHKKKEKYCEYVNYMFNLYHFMDNEVLHNKYDKELEHFKNFFRNSDKISKLKRACGYPTLSTTSNRKEYNKHLLSEPSIERFTPSTLDLSESREKALEGMNSILNDEPSYKLYENFDKEEDDTNIKQWCEKHFEDKNTYSEESIKLCRKIIKNFNELYKFESNLNSNERCLHYKNWVYSELWKMIKTKSYHDKVEAIINKFMELQNKKFIVKHDAKTFCHFFFIFKDFLELNVKLEEKDLHDYFKYYDTLEKKIPGDISNKEKYRKYLDYINKLHTRHKVGWGCCDESYGVDPLCRHYFKCEDEYNPSYLLSVLKGEPEAYYKQKKEKFPVVIFGEEELTNSLKEDDIMRIQYGRCTNVYDPKDKKKIFGRRCDYRASREHFDKIHSNLTNPKREDAPKVTISISSLPINQNNPSDISNKEENESNPSQFKIGTSVALGLGGILIFFLYYKFTPFGSLFGKRGQGKTNFEEDFNEEYMQEFPYDSEYEDVNMHNRRIHIAYQRK</sequence>
<feature type="compositionally biased region" description="Polar residues" evidence="1">
    <location>
        <begin position="576"/>
        <end position="586"/>
    </location>
</feature>
<protein>
    <submittedName>
        <fullName evidence="3">PIR Superfamily Protein</fullName>
    </submittedName>
</protein>
<keyword evidence="2" id="KW-0472">Membrane</keyword>
<evidence type="ECO:0000256" key="1">
    <source>
        <dbReference type="SAM" id="MobiDB-lite"/>
    </source>
</evidence>
<dbReference type="InterPro" id="IPR008780">
    <property type="entry name" value="Plasmodium_Vir"/>
</dbReference>
<evidence type="ECO:0000313" key="4">
    <source>
        <dbReference type="Proteomes" id="UP000078560"/>
    </source>
</evidence>
<dbReference type="Proteomes" id="UP000078560">
    <property type="component" value="Unassembled WGS sequence"/>
</dbReference>
<name>A0A1A8WDI6_PLAOA</name>
<accession>A0A1A8WDI6</accession>
<organism evidence="3 4">
    <name type="scientific">Plasmodium ovale curtisi</name>
    <dbReference type="NCBI Taxonomy" id="864141"/>
    <lineage>
        <taxon>Eukaryota</taxon>
        <taxon>Sar</taxon>
        <taxon>Alveolata</taxon>
        <taxon>Apicomplexa</taxon>
        <taxon>Aconoidasida</taxon>
        <taxon>Haemosporida</taxon>
        <taxon>Plasmodiidae</taxon>
        <taxon>Plasmodium</taxon>
        <taxon>Plasmodium (Plasmodium)</taxon>
    </lineage>
</organism>
<evidence type="ECO:0000256" key="2">
    <source>
        <dbReference type="SAM" id="Phobius"/>
    </source>
</evidence>
<feature type="region of interest" description="Disordered" evidence="1">
    <location>
        <begin position="576"/>
        <end position="595"/>
    </location>
</feature>
<proteinExistence type="predicted"/>
<dbReference type="EMBL" id="FLQU01000708">
    <property type="protein sequence ID" value="SBS89271.1"/>
    <property type="molecule type" value="Genomic_DNA"/>
</dbReference>
<reference evidence="4" key="1">
    <citation type="submission" date="2016-05" db="EMBL/GenBank/DDBJ databases">
        <authorList>
            <person name="Naeem Raeece"/>
        </authorList>
    </citation>
    <scope>NUCLEOTIDE SEQUENCE [LARGE SCALE GENOMIC DNA]</scope>
</reference>
<evidence type="ECO:0000313" key="3">
    <source>
        <dbReference type="EMBL" id="SBS89271.1"/>
    </source>
</evidence>